<protein>
    <submittedName>
        <fullName evidence="2">Uncharacterized protein</fullName>
    </submittedName>
</protein>
<sequence>MTCRFIVISWATVRPLPARSKHACACPRYHHARPMCCFMRIGQRLVQQRRRLGMACLERPRQGEAQERAGGAELALGDQEPRDGADGLPQQHMVAAAQAGLEGVQQQGDGTQAAAGAGVQGGAGQGDLQQHVQVADALVVGGLEAVEGVAGGDQGAAAAGVMTRPPKNASAGTIRIVAGRRVAAVAAVAGPPGKGGDVEEGDLGGQVRVHLRRPLGLAVDAGGRARRVAGRGQAAQQQVLGLVELVRAHGPERGHVGQDVAHHALRLERRQPLGVQLVQHCLGVGKLAALGVLQGEARGDAHGVVKGHAVVARAHKGAAVHDGQGPVAHAVPEEHARARQLALERGLAVLDDAAAGLVQARLGEEGRAAVADGDTRLEQRGQRVVAVELGGVGVVADVGQHLAAVGGLAGQALQLVRADVARQHAGVHVEPQQREAQRVVVAGLAAGVHGVEHAQQVVGVLAKVALDDALVHGADVVAEGGADALARHEVKVAVQLVVGRVDVAHAPGVEQPVEGGLGRDGRGAPDHRVGGVPQDRRGPEADALALNQHRDQLLRLVVARRHGRVLEHAVKHDARHGVRARGAPVGLALRQDGVKQQVVDAKVVRPQDLEVGPRRVAVAHKVLPQRAAVRKRQLLELAARLVDHEADGRAAVQQQQIVRRVLDAQVAVGPQLRVGGRNVHGQLLKKSPQVVQRRQPQPEPRDQVVPERRAQRHVGARRGKRNKTALQGRPQAVEVAEQVDAQKGTLPACKIALPLVGGPGVGVGDVAGDELEDKVVVLVADGLAAVHVDQRQQGNPPGRYEATHRGQLAVDEN</sequence>
<feature type="region of interest" description="Disordered" evidence="1">
    <location>
        <begin position="687"/>
        <end position="730"/>
    </location>
</feature>
<dbReference type="RefSeq" id="XP_040615488.1">
    <property type="nucleotide sequence ID" value="XM_040762976.1"/>
</dbReference>
<feature type="compositionally biased region" description="Basic and acidic residues" evidence="1">
    <location>
        <begin position="699"/>
        <end position="709"/>
    </location>
</feature>
<feature type="region of interest" description="Disordered" evidence="1">
    <location>
        <begin position="791"/>
        <end position="813"/>
    </location>
</feature>
<dbReference type="AlphaFoldDB" id="A0A0C2F8T3"/>
<feature type="region of interest" description="Disordered" evidence="1">
    <location>
        <begin position="509"/>
        <end position="538"/>
    </location>
</feature>
<feature type="compositionally biased region" description="Basic residues" evidence="1">
    <location>
        <begin position="710"/>
        <end position="723"/>
    </location>
</feature>
<name>A0A0C2F8T3_9PEZI</name>
<dbReference type="VEuPathDB" id="FungiDB:SPBR_04699"/>
<organism evidence="2 3">
    <name type="scientific">Sporothrix brasiliensis 5110</name>
    <dbReference type="NCBI Taxonomy" id="1398154"/>
    <lineage>
        <taxon>Eukaryota</taxon>
        <taxon>Fungi</taxon>
        <taxon>Dikarya</taxon>
        <taxon>Ascomycota</taxon>
        <taxon>Pezizomycotina</taxon>
        <taxon>Sordariomycetes</taxon>
        <taxon>Sordariomycetidae</taxon>
        <taxon>Ophiostomatales</taxon>
        <taxon>Ophiostomataceae</taxon>
        <taxon>Sporothrix</taxon>
    </lineage>
</organism>
<reference evidence="2 3" key="1">
    <citation type="journal article" date="2014" name="BMC Genomics">
        <title>Comparative genomics of the major fungal agents of human and animal Sporotrichosis: Sporothrix schenckii and Sporothrix brasiliensis.</title>
        <authorList>
            <person name="Teixeira M.M."/>
            <person name="de Almeida L.G."/>
            <person name="Kubitschek-Barreira P."/>
            <person name="Alves F.L."/>
            <person name="Kioshima E.S."/>
            <person name="Abadio A.K."/>
            <person name="Fernandes L."/>
            <person name="Derengowski L.S."/>
            <person name="Ferreira K.S."/>
            <person name="Souza R.C."/>
            <person name="Ruiz J.C."/>
            <person name="de Andrade N.C."/>
            <person name="Paes H.C."/>
            <person name="Nicola A.M."/>
            <person name="Albuquerque P."/>
            <person name="Gerber A.L."/>
            <person name="Martins V.P."/>
            <person name="Peconick L.D."/>
            <person name="Neto A.V."/>
            <person name="Chaucanez C.B."/>
            <person name="Silva P.A."/>
            <person name="Cunha O.L."/>
            <person name="de Oliveira F.F."/>
            <person name="dos Santos T.C."/>
            <person name="Barros A.L."/>
            <person name="Soares M.A."/>
            <person name="de Oliveira L.M."/>
            <person name="Marini M.M."/>
            <person name="Villalobos-Duno H."/>
            <person name="Cunha M.M."/>
            <person name="de Hoog S."/>
            <person name="da Silveira J.F."/>
            <person name="Henrissat B."/>
            <person name="Nino-Vega G.A."/>
            <person name="Cisalpino P.S."/>
            <person name="Mora-Montes H.M."/>
            <person name="Almeida S.R."/>
            <person name="Stajich J.E."/>
            <person name="Lopes-Bezerra L.M."/>
            <person name="Vasconcelos A.T."/>
            <person name="Felipe M.S."/>
        </authorList>
    </citation>
    <scope>NUCLEOTIDE SEQUENCE [LARGE SCALE GENOMIC DNA]</scope>
    <source>
        <strain evidence="2 3">5110</strain>
    </source>
</reference>
<comment type="caution">
    <text evidence="2">The sequence shown here is derived from an EMBL/GenBank/DDBJ whole genome shotgun (WGS) entry which is preliminary data.</text>
</comment>
<evidence type="ECO:0000313" key="2">
    <source>
        <dbReference type="EMBL" id="KIH87478.1"/>
    </source>
</evidence>
<dbReference type="EMBL" id="AWTV01000010">
    <property type="protein sequence ID" value="KIH87478.1"/>
    <property type="molecule type" value="Genomic_DNA"/>
</dbReference>
<proteinExistence type="predicted"/>
<accession>A0A0C2F8T3</accession>
<dbReference type="Proteomes" id="UP000031575">
    <property type="component" value="Unassembled WGS sequence"/>
</dbReference>
<gene>
    <name evidence="2" type="ORF">SPBR_04699</name>
</gene>
<evidence type="ECO:0000313" key="3">
    <source>
        <dbReference type="Proteomes" id="UP000031575"/>
    </source>
</evidence>
<dbReference type="HOGENOM" id="CLU_347216_0_0_1"/>
<keyword evidence="3" id="KW-1185">Reference proteome</keyword>
<evidence type="ECO:0000256" key="1">
    <source>
        <dbReference type="SAM" id="MobiDB-lite"/>
    </source>
</evidence>
<dbReference type="GeneID" id="63677897"/>
<feature type="compositionally biased region" description="Basic and acidic residues" evidence="1">
    <location>
        <begin position="517"/>
        <end position="538"/>
    </location>
</feature>